<organism evidence="3 4">
    <name type="scientific">Candidatus Rickettsiella viridis</name>
    <dbReference type="NCBI Taxonomy" id="676208"/>
    <lineage>
        <taxon>Bacteria</taxon>
        <taxon>Pseudomonadati</taxon>
        <taxon>Pseudomonadota</taxon>
        <taxon>Gammaproteobacteria</taxon>
        <taxon>Legionellales</taxon>
        <taxon>Coxiellaceae</taxon>
        <taxon>Rickettsiella</taxon>
    </lineage>
</organism>
<dbReference type="EMBL" id="AP018005">
    <property type="protein sequence ID" value="BBB15162.1"/>
    <property type="molecule type" value="Genomic_DNA"/>
</dbReference>
<protein>
    <submittedName>
        <fullName evidence="3">Secreted effector J SseJ</fullName>
    </submittedName>
</protein>
<evidence type="ECO:0000256" key="1">
    <source>
        <dbReference type="SAM" id="Coils"/>
    </source>
</evidence>
<dbReference type="RefSeq" id="WP_126322642.1">
    <property type="nucleotide sequence ID" value="NZ_AP018005.1"/>
</dbReference>
<sequence length="704" mass="79590">MANSISTFNGKIYTLGDSLSDTGNGQGKYNQTLFGPYKFGILLEKHPNNMFTDSFTYVYTLGERIEYLLRNAYSESPLHSHYFAPEGHAVDRTLAEGGSTASNSQKWSNLFRVGINATLKSKLFNFGYLKKQVRALKNMPYGISPNDLCIIFAGNNDFATVCRTGNEGVSSALNAVENTVSTLSTGKNSLHHILLLGLPNPTLTPWYENASTKITEPLKQAVQSYNEGLKKLTAEYTYIDFSTSPIFHLETLDDSDAFLKQYKIKQAILFIGQNTNLQALFIQDGKFVQNPKGEMRTVPVKLPKKYPNIIDQAKSRVINQEQQNPLGLKIVERPSEPEFIEWMKDLMRDAKLNVDVKIFDTDKVFTDILENPEKYSLTNCPIYYSNNLETLEGKLQGNALLAIPCKDNQGHDSLEACLFIDGKPVMSENKIIKIPFSKSECNELNKLIEEEKNHIFIQLKDHKKHGKNTKSLISRLIKSVEDRQKYDTRECSVYYSNNLEKAKVEITGNALLIIPVKDKQGHDSLEACLFIDGKPVMSGNTIKKNLLNNAELDELNKRIEKKKNNEQEKNNDVSKIRGPYRHGASIVQLFARIIPAFKAEYKHPIDFTDKKELFCKDLFHPKGQIHFSLGSALFRFINENYEIQPDKQFSDDMGITPRSKGIKMGSHEAPGSLNILRSPSSAFFHTPQQKETPPTSSIHPTCRE</sequence>
<dbReference type="Gene3D" id="3.40.50.1110">
    <property type="entry name" value="SGNH hydrolase"/>
    <property type="match status" value="1"/>
</dbReference>
<dbReference type="KEGG" id="rvi:RVIR1_06640"/>
<dbReference type="Proteomes" id="UP000282483">
    <property type="component" value="Chromosome"/>
</dbReference>
<dbReference type="InterPro" id="IPR001087">
    <property type="entry name" value="GDSL"/>
</dbReference>
<evidence type="ECO:0000313" key="4">
    <source>
        <dbReference type="Proteomes" id="UP000282483"/>
    </source>
</evidence>
<keyword evidence="4" id="KW-1185">Reference proteome</keyword>
<dbReference type="OrthoDB" id="5659842at2"/>
<feature type="coiled-coil region" evidence="1">
    <location>
        <begin position="545"/>
        <end position="576"/>
    </location>
</feature>
<evidence type="ECO:0000256" key="2">
    <source>
        <dbReference type="SAM" id="MobiDB-lite"/>
    </source>
</evidence>
<evidence type="ECO:0000313" key="3">
    <source>
        <dbReference type="EMBL" id="BBB15162.1"/>
    </source>
</evidence>
<gene>
    <name evidence="3" type="ORF">RVIR1_06640</name>
</gene>
<feature type="compositionally biased region" description="Polar residues" evidence="2">
    <location>
        <begin position="675"/>
        <end position="704"/>
    </location>
</feature>
<accession>A0A2Z5V3Z1</accession>
<dbReference type="SUPFAM" id="SSF52266">
    <property type="entry name" value="SGNH hydrolase"/>
    <property type="match status" value="1"/>
</dbReference>
<feature type="region of interest" description="Disordered" evidence="2">
    <location>
        <begin position="658"/>
        <end position="704"/>
    </location>
</feature>
<dbReference type="InterPro" id="IPR036514">
    <property type="entry name" value="SGNH_hydro_sf"/>
</dbReference>
<keyword evidence="1" id="KW-0175">Coiled coil</keyword>
<dbReference type="GO" id="GO:0016788">
    <property type="term" value="F:hydrolase activity, acting on ester bonds"/>
    <property type="evidence" value="ECO:0007669"/>
    <property type="project" value="InterPro"/>
</dbReference>
<dbReference type="Pfam" id="PF00657">
    <property type="entry name" value="Lipase_GDSL"/>
    <property type="match status" value="1"/>
</dbReference>
<dbReference type="AlphaFoldDB" id="A0A2Z5V3Z1"/>
<name>A0A2Z5V3Z1_9COXI</name>
<proteinExistence type="predicted"/>
<reference evidence="3 4" key="1">
    <citation type="submission" date="2017-03" db="EMBL/GenBank/DDBJ databases">
        <title>The genome sequence of Candidatus Rickettsiella viridis.</title>
        <authorList>
            <person name="Nikoh N."/>
            <person name="Tsuchida T."/>
            <person name="Yamaguchi K."/>
            <person name="Maeda T."/>
            <person name="Shigenobu S."/>
            <person name="Fukatsu T."/>
        </authorList>
    </citation>
    <scope>NUCLEOTIDE SEQUENCE [LARGE SCALE GENOMIC DNA]</scope>
    <source>
        <strain evidence="3 4">Ap-RA04</strain>
    </source>
</reference>